<name>U2PA68_9FIRM</name>
<dbReference type="Proteomes" id="UP000016658">
    <property type="component" value="Unassembled WGS sequence"/>
</dbReference>
<evidence type="ECO:0000313" key="2">
    <source>
        <dbReference type="Proteomes" id="UP000016658"/>
    </source>
</evidence>
<proteinExistence type="predicted"/>
<comment type="caution">
    <text evidence="1">The sequence shown here is derived from an EMBL/GenBank/DDBJ whole genome shotgun (WGS) entry which is preliminary data.</text>
</comment>
<organism evidence="1 2">
    <name type="scientific">Faecalitalea cylindroides ATCC 27803</name>
    <dbReference type="NCBI Taxonomy" id="649755"/>
    <lineage>
        <taxon>Bacteria</taxon>
        <taxon>Bacillati</taxon>
        <taxon>Bacillota</taxon>
        <taxon>Erysipelotrichia</taxon>
        <taxon>Erysipelotrichales</taxon>
        <taxon>Erysipelotrichaceae</taxon>
        <taxon>Faecalitalea</taxon>
    </lineage>
</organism>
<dbReference type="EMBL" id="AWVI01000005">
    <property type="protein sequence ID" value="ERK47405.1"/>
    <property type="molecule type" value="Genomic_DNA"/>
</dbReference>
<sequence>VSIDDLIGNIEIVPSNQIALLKNSSKNHFKFFDLFINESGNK</sequence>
<gene>
    <name evidence="1" type="ORF">HMPREF0367_00119</name>
</gene>
<feature type="non-terminal residue" evidence="1">
    <location>
        <position position="1"/>
    </location>
</feature>
<accession>U2PA68</accession>
<evidence type="ECO:0000313" key="1">
    <source>
        <dbReference type="EMBL" id="ERK47405.1"/>
    </source>
</evidence>
<dbReference type="HOGENOM" id="CLU_3262203_0_0_9"/>
<protein>
    <submittedName>
        <fullName evidence="1">Uncharacterized protein</fullName>
    </submittedName>
</protein>
<dbReference type="AlphaFoldDB" id="U2PA68"/>
<reference evidence="1 2" key="1">
    <citation type="submission" date="2013-06" db="EMBL/GenBank/DDBJ databases">
        <authorList>
            <person name="Weinstock G."/>
            <person name="Sodergren E."/>
            <person name="Lobos E.A."/>
            <person name="Fulton L."/>
            <person name="Fulton R."/>
            <person name="Courtney L."/>
            <person name="Fronick C."/>
            <person name="O'Laughlin M."/>
            <person name="Godfrey J."/>
            <person name="Wilson R.M."/>
            <person name="Miner T."/>
            <person name="Farmer C."/>
            <person name="Delehaunty K."/>
            <person name="Cordes M."/>
            <person name="Minx P."/>
            <person name="Tomlinson C."/>
            <person name="Chen J."/>
            <person name="Wollam A."/>
            <person name="Pepin K.H."/>
            <person name="Bhonagiri V."/>
            <person name="Zhang X."/>
            <person name="Warren W."/>
            <person name="Mitreva M."/>
            <person name="Mardis E.R."/>
            <person name="Wilson R.K."/>
        </authorList>
    </citation>
    <scope>NUCLEOTIDE SEQUENCE [LARGE SCALE GENOMIC DNA]</scope>
    <source>
        <strain evidence="1 2">ATCC 27803</strain>
    </source>
</reference>